<evidence type="ECO:0000313" key="2">
    <source>
        <dbReference type="Proteomes" id="UP000003505"/>
    </source>
</evidence>
<protein>
    <submittedName>
        <fullName evidence="1">Uncharacterized protein</fullName>
    </submittedName>
</protein>
<gene>
    <name evidence="1" type="ORF">SELSPUOL_00297</name>
</gene>
<dbReference type="AlphaFoldDB" id="C9LS74"/>
<dbReference type="EMBL" id="ACKP02000010">
    <property type="protein sequence ID" value="EEX78114.1"/>
    <property type="molecule type" value="Genomic_DNA"/>
</dbReference>
<proteinExistence type="predicted"/>
<accession>C9LS74</accession>
<evidence type="ECO:0000313" key="1">
    <source>
        <dbReference type="EMBL" id="EEX78114.1"/>
    </source>
</evidence>
<name>C9LS74_SELS3</name>
<dbReference type="Proteomes" id="UP000003505">
    <property type="component" value="Unassembled WGS sequence"/>
</dbReference>
<organism evidence="1 2">
    <name type="scientific">Selenomonas sputigena (strain ATCC 35185 / DSM 20758 / CCUG 44933 / VPI D19B-28)</name>
    <dbReference type="NCBI Taxonomy" id="546271"/>
    <lineage>
        <taxon>Bacteria</taxon>
        <taxon>Bacillati</taxon>
        <taxon>Bacillota</taxon>
        <taxon>Negativicutes</taxon>
        <taxon>Selenomonadales</taxon>
        <taxon>Selenomonadaceae</taxon>
        <taxon>Selenomonas</taxon>
    </lineage>
</organism>
<reference evidence="1 2" key="1">
    <citation type="submission" date="2009-09" db="EMBL/GenBank/DDBJ databases">
        <authorList>
            <person name="Weinstock G."/>
            <person name="Sodergren E."/>
            <person name="Clifton S."/>
            <person name="Fulton L."/>
            <person name="Fulton B."/>
            <person name="Courtney L."/>
            <person name="Fronick C."/>
            <person name="Harrison M."/>
            <person name="Strong C."/>
            <person name="Farmer C."/>
            <person name="Delahaunty K."/>
            <person name="Markovic C."/>
            <person name="Hall O."/>
            <person name="Minx P."/>
            <person name="Tomlinson C."/>
            <person name="Mitreva M."/>
            <person name="Nelson J."/>
            <person name="Hou S."/>
            <person name="Wollam A."/>
            <person name="Pepin K.H."/>
            <person name="Johnson M."/>
            <person name="Bhonagiri V."/>
            <person name="Nash W.E."/>
            <person name="Warren W."/>
            <person name="Chinwalla A."/>
            <person name="Mardis E.R."/>
            <person name="Wilson R.K."/>
        </authorList>
    </citation>
    <scope>NUCLEOTIDE SEQUENCE [LARGE SCALE GENOMIC DNA]</scope>
    <source>
        <strain evidence="2">ATCC 35185 / DSM 20758 / VPI D19B-28</strain>
    </source>
</reference>
<sequence length="42" mass="4847">MRISSQTAMKNFKENFHGYFVISTKEAIPLPKTSGNHHKIKE</sequence>
<comment type="caution">
    <text evidence="1">The sequence shown here is derived from an EMBL/GenBank/DDBJ whole genome shotgun (WGS) entry which is preliminary data.</text>
</comment>